<dbReference type="Pfam" id="PF22026">
    <property type="entry name" value="Alpha-amylase_C_2"/>
    <property type="match status" value="1"/>
</dbReference>
<keyword evidence="2" id="KW-0479">Metal-binding</keyword>
<dbReference type="RefSeq" id="WP_342388639.1">
    <property type="nucleotide sequence ID" value="NZ_CP138333.2"/>
</dbReference>
<evidence type="ECO:0000259" key="6">
    <source>
        <dbReference type="SMART" id="SM00642"/>
    </source>
</evidence>
<accession>A0ABZ3CLY4</accession>
<evidence type="ECO:0000256" key="1">
    <source>
        <dbReference type="ARBA" id="ARBA00001913"/>
    </source>
</evidence>
<sequence>MKRIMIYMAVLLMGMSVSNGEAAAQEADEARIYTIVVDRFLNGNSGNDINVTDDEDAPLPFGGDFEGIQNNLDYIQGMGFDTLMLSPVFDRADDDYLGYDVESYGEIEAAFGGAEAFQNLIDAAHERDMEVVVDMPVTSTEGYATLANPVLNDLQQSYYDMIDAEFIDLNNADNQARYQQMAQTFVDEYDVDGLSMTVVQDGIDAGTFMPEGVTTYGIIPDASLSAEGFSHMSDPSMTDALAESFSTTDREIPAHPTDGTLLLADHWFTDRFTKHAVEENMFPGTRISQLTAYLYAYPGPIAFQYGTEVALNGDDIPHVHRQMDLWTDQEVVDYIESLHGVISQHPNMFEGEMDILKNEGGHYVQRYRTSDVDFILNLNDTSVTENVEIPIESQDEGKMLSGLLIGDLLRSGDMEGDAFLAVLDREEAELYAVIEERGFNNGYIYAGLIIFGGFGIFIWLVARKRRPGQE</sequence>
<dbReference type="InterPro" id="IPR017853">
    <property type="entry name" value="GH"/>
</dbReference>
<evidence type="ECO:0000256" key="3">
    <source>
        <dbReference type="ARBA" id="ARBA00022729"/>
    </source>
</evidence>
<feature type="signal peptide" evidence="5">
    <location>
        <begin position="1"/>
        <end position="23"/>
    </location>
</feature>
<dbReference type="InterPro" id="IPR013780">
    <property type="entry name" value="Glyco_hydro_b"/>
</dbReference>
<comment type="cofactor">
    <cofactor evidence="1">
        <name>Ca(2+)</name>
        <dbReference type="ChEBI" id="CHEBI:29108"/>
    </cofactor>
</comment>
<name>A0ABZ3CLY4_9STAP</name>
<dbReference type="EMBL" id="CP138333">
    <property type="protein sequence ID" value="WZX30118.1"/>
    <property type="molecule type" value="Genomic_DNA"/>
</dbReference>
<proteinExistence type="predicted"/>
<organism evidence="7 8">
    <name type="scientific">Salinicoccus bachuensis</name>
    <dbReference type="NCBI Taxonomy" id="3136731"/>
    <lineage>
        <taxon>Bacteria</taxon>
        <taxon>Bacillati</taxon>
        <taxon>Bacillota</taxon>
        <taxon>Bacilli</taxon>
        <taxon>Bacillales</taxon>
        <taxon>Staphylococcaceae</taxon>
        <taxon>Salinicoccus</taxon>
    </lineage>
</organism>
<gene>
    <name evidence="7" type="ORF">RQP18_02770</name>
</gene>
<feature type="domain" description="Glycosyl hydrolase family 13 catalytic" evidence="6">
    <location>
        <begin position="34"/>
        <end position="345"/>
    </location>
</feature>
<keyword evidence="8" id="KW-1185">Reference proteome</keyword>
<evidence type="ECO:0000313" key="7">
    <source>
        <dbReference type="EMBL" id="WZX30118.1"/>
    </source>
</evidence>
<dbReference type="Proteomes" id="UP001455384">
    <property type="component" value="Chromosome"/>
</dbReference>
<dbReference type="Pfam" id="PF00128">
    <property type="entry name" value="Alpha-amylase"/>
    <property type="match status" value="1"/>
</dbReference>
<feature type="chain" id="PRO_5046764047" evidence="5">
    <location>
        <begin position="24"/>
        <end position="470"/>
    </location>
</feature>
<dbReference type="SMART" id="SM00642">
    <property type="entry name" value="Aamy"/>
    <property type="match status" value="1"/>
</dbReference>
<keyword evidence="4" id="KW-0472">Membrane</keyword>
<protein>
    <submittedName>
        <fullName evidence="7">Alpha-amylase family glycosyl hydrolase</fullName>
    </submittedName>
</protein>
<dbReference type="GO" id="GO:0016787">
    <property type="term" value="F:hydrolase activity"/>
    <property type="evidence" value="ECO:0007669"/>
    <property type="project" value="UniProtKB-KW"/>
</dbReference>
<dbReference type="SUPFAM" id="SSF51445">
    <property type="entry name" value="(Trans)glycosidases"/>
    <property type="match status" value="1"/>
</dbReference>
<dbReference type="PANTHER" id="PTHR10357">
    <property type="entry name" value="ALPHA-AMYLASE FAMILY MEMBER"/>
    <property type="match status" value="1"/>
</dbReference>
<keyword evidence="4" id="KW-0812">Transmembrane</keyword>
<dbReference type="PANTHER" id="PTHR10357:SF215">
    <property type="entry name" value="ALPHA-AMYLASE 1"/>
    <property type="match status" value="1"/>
</dbReference>
<dbReference type="InterPro" id="IPR006047">
    <property type="entry name" value="GH13_cat_dom"/>
</dbReference>
<keyword evidence="3 5" id="KW-0732">Signal</keyword>
<dbReference type="InterPro" id="IPR054174">
    <property type="entry name" value="Alpha-amylase-like_C"/>
</dbReference>
<evidence type="ECO:0000313" key="8">
    <source>
        <dbReference type="Proteomes" id="UP001455384"/>
    </source>
</evidence>
<feature type="transmembrane region" description="Helical" evidence="4">
    <location>
        <begin position="443"/>
        <end position="462"/>
    </location>
</feature>
<evidence type="ECO:0000256" key="5">
    <source>
        <dbReference type="SAM" id="SignalP"/>
    </source>
</evidence>
<dbReference type="Gene3D" id="2.60.40.1180">
    <property type="entry name" value="Golgi alpha-mannosidase II"/>
    <property type="match status" value="1"/>
</dbReference>
<dbReference type="Gene3D" id="3.20.20.80">
    <property type="entry name" value="Glycosidases"/>
    <property type="match status" value="1"/>
</dbReference>
<evidence type="ECO:0000256" key="4">
    <source>
        <dbReference type="SAM" id="Phobius"/>
    </source>
</evidence>
<reference evidence="8" key="1">
    <citation type="submission" date="2023-10" db="EMBL/GenBank/DDBJ databases">
        <title>Genome analysis and identification of Salinococcus sp. Bachu38 nov., a PGPR from the rhizosphere of Tamarix.</title>
        <authorList>
            <person name="Liang Z."/>
            <person name="Zhang X."/>
            <person name="Jia J."/>
            <person name="Chen X."/>
            <person name="Wang Y."/>
            <person name="Wang Q."/>
            <person name="Wang R."/>
        </authorList>
    </citation>
    <scope>NUCLEOTIDE SEQUENCE [LARGE SCALE GENOMIC DNA]</scope>
    <source>
        <strain evidence="8">Bachu38</strain>
    </source>
</reference>
<keyword evidence="4" id="KW-1133">Transmembrane helix</keyword>
<evidence type="ECO:0000256" key="2">
    <source>
        <dbReference type="ARBA" id="ARBA00022723"/>
    </source>
</evidence>
<keyword evidence="7" id="KW-0378">Hydrolase</keyword>